<dbReference type="SUPFAM" id="SSF57783">
    <property type="entry name" value="Zinc beta-ribbon"/>
    <property type="match status" value="1"/>
</dbReference>
<dbReference type="GeneID" id="54417248"/>
<feature type="zinc finger region" description="C4-type" evidence="10">
    <location>
        <begin position="21"/>
        <end position="43"/>
    </location>
</feature>
<comment type="subcellular location">
    <subcellularLocation>
        <location evidence="1">Nucleus</location>
        <location evidence="1">Nucleolus</location>
    </subcellularLocation>
</comment>
<feature type="binding site" evidence="9">
    <location>
        <position position="97"/>
    </location>
    <ligand>
        <name>Zn(2+)</name>
        <dbReference type="ChEBI" id="CHEBI:29105"/>
        <label>2</label>
    </ligand>
</feature>
<reference evidence="14" key="3">
    <citation type="submission" date="2025-04" db="UniProtKB">
        <authorList>
            <consortium name="RefSeq"/>
        </authorList>
    </citation>
    <scope>IDENTIFICATION</scope>
    <source>
        <strain evidence="14">CBS 781.70</strain>
    </source>
</reference>
<dbReference type="CDD" id="cd10507">
    <property type="entry name" value="Zn-ribbon_RPA12"/>
    <property type="match status" value="1"/>
</dbReference>
<dbReference type="RefSeq" id="XP_033531216.1">
    <property type="nucleotide sequence ID" value="XM_033676678.1"/>
</dbReference>
<name>A0A6G1FUL5_9PEZI</name>
<dbReference type="PANTHER" id="PTHR11239:SF14">
    <property type="entry name" value="DNA-DIRECTED RNA POLYMERASE I SUBUNIT RPA12"/>
    <property type="match status" value="1"/>
</dbReference>
<feature type="binding site" evidence="9">
    <location>
        <position position="40"/>
    </location>
    <ligand>
        <name>Zn(2+)</name>
        <dbReference type="ChEBI" id="CHEBI:29105"/>
        <label>1</label>
    </ligand>
</feature>
<dbReference type="GO" id="GO:0003676">
    <property type="term" value="F:nucleic acid binding"/>
    <property type="evidence" value="ECO:0007669"/>
    <property type="project" value="InterPro"/>
</dbReference>
<evidence type="ECO:0000313" key="12">
    <source>
        <dbReference type="EMBL" id="KAF1809585.1"/>
    </source>
</evidence>
<keyword evidence="3 9" id="KW-0479">Metal-binding</keyword>
<dbReference type="PROSITE" id="PS51133">
    <property type="entry name" value="ZF_TFIIS_2"/>
    <property type="match status" value="1"/>
</dbReference>
<dbReference type="SMART" id="SM00440">
    <property type="entry name" value="ZnF_C2C2"/>
    <property type="match status" value="1"/>
</dbReference>
<dbReference type="InterPro" id="IPR034004">
    <property type="entry name" value="Zn_ribbon_RPA12_C"/>
</dbReference>
<evidence type="ECO:0000256" key="5">
    <source>
        <dbReference type="ARBA" id="ARBA00022833"/>
    </source>
</evidence>
<dbReference type="PROSITE" id="PS01030">
    <property type="entry name" value="RNA_POL_M_15KD"/>
    <property type="match status" value="1"/>
</dbReference>
<evidence type="ECO:0000256" key="2">
    <source>
        <dbReference type="ARBA" id="ARBA00022478"/>
    </source>
</evidence>
<accession>A0A6G1FUL5</accession>
<evidence type="ECO:0000313" key="14">
    <source>
        <dbReference type="RefSeq" id="XP_033531216.1"/>
    </source>
</evidence>
<feature type="binding site" evidence="9">
    <location>
        <position position="125"/>
    </location>
    <ligand>
        <name>Zn(2+)</name>
        <dbReference type="ChEBI" id="CHEBI:29105"/>
        <label>2</label>
    </ligand>
</feature>
<dbReference type="GO" id="GO:0005736">
    <property type="term" value="C:RNA polymerase I complex"/>
    <property type="evidence" value="ECO:0007669"/>
    <property type="project" value="TreeGrafter"/>
</dbReference>
<sequence length="138" mass="15532">MAAPQPEVVGRPWGTDTVLFCTSCGSILDRHSPEKTTITCNVCHSLNKNNWPTSVTTKSKPDAFPSALLQKRSVVNQTMNLEDAQTWPSTSQSCPSCNNPTMWFKDVQLRSADEGTTIFYHCPRCNHRYERLQISLKL</sequence>
<evidence type="ECO:0000256" key="3">
    <source>
        <dbReference type="ARBA" id="ARBA00022723"/>
    </source>
</evidence>
<dbReference type="PIRSF" id="PIRSF005586">
    <property type="entry name" value="RNApol_RpoM"/>
    <property type="match status" value="1"/>
</dbReference>
<dbReference type="Proteomes" id="UP000504638">
    <property type="component" value="Unplaced"/>
</dbReference>
<evidence type="ECO:0000256" key="7">
    <source>
        <dbReference type="ARBA" id="ARBA00023242"/>
    </source>
</evidence>
<evidence type="ECO:0000256" key="4">
    <source>
        <dbReference type="ARBA" id="ARBA00022771"/>
    </source>
</evidence>
<feature type="binding site" evidence="9">
    <location>
        <position position="21"/>
    </location>
    <ligand>
        <name>Zn(2+)</name>
        <dbReference type="ChEBI" id="CHEBI:29105"/>
        <label>1</label>
    </ligand>
</feature>
<gene>
    <name evidence="12 14" type="ORF">P152DRAFT_402921</name>
</gene>
<keyword evidence="6 8" id="KW-0804">Transcription</keyword>
<keyword evidence="2 8" id="KW-0240">DNA-directed RNA polymerase</keyword>
<feature type="binding site" evidence="9">
    <location>
        <position position="24"/>
    </location>
    <ligand>
        <name>Zn(2+)</name>
        <dbReference type="ChEBI" id="CHEBI:29105"/>
        <label>1</label>
    </ligand>
</feature>
<evidence type="ECO:0000256" key="6">
    <source>
        <dbReference type="ARBA" id="ARBA00023163"/>
    </source>
</evidence>
<feature type="binding site" evidence="9">
    <location>
        <position position="122"/>
    </location>
    <ligand>
        <name>Zn(2+)</name>
        <dbReference type="ChEBI" id="CHEBI:29105"/>
        <label>2</label>
    </ligand>
</feature>
<evidence type="ECO:0000256" key="9">
    <source>
        <dbReference type="PIRSR" id="PIRSR005586-1"/>
    </source>
</evidence>
<keyword evidence="5 9" id="KW-0862">Zinc</keyword>
<reference evidence="12 14" key="1">
    <citation type="submission" date="2020-01" db="EMBL/GenBank/DDBJ databases">
        <authorList>
            <consortium name="DOE Joint Genome Institute"/>
            <person name="Haridas S."/>
            <person name="Albert R."/>
            <person name="Binder M."/>
            <person name="Bloem J."/>
            <person name="Labutti K."/>
            <person name="Salamov A."/>
            <person name="Andreopoulos B."/>
            <person name="Baker S.E."/>
            <person name="Barry K."/>
            <person name="Bills G."/>
            <person name="Bluhm B.H."/>
            <person name="Cannon C."/>
            <person name="Castanera R."/>
            <person name="Culley D.E."/>
            <person name="Daum C."/>
            <person name="Ezra D."/>
            <person name="Gonzalez J.B."/>
            <person name="Henrissat B."/>
            <person name="Kuo A."/>
            <person name="Liang C."/>
            <person name="Lipzen A."/>
            <person name="Lutzoni F."/>
            <person name="Magnuson J."/>
            <person name="Mondo S."/>
            <person name="Nolan M."/>
            <person name="Ohm R."/>
            <person name="Pangilinan J."/>
            <person name="Park H.-J."/>
            <person name="Ramirez L."/>
            <person name="Alfaro M."/>
            <person name="Sun H."/>
            <person name="Tritt A."/>
            <person name="Yoshinaga Y."/>
            <person name="Zwiers L.-H."/>
            <person name="Turgeon B.G."/>
            <person name="Goodwin S.B."/>
            <person name="Spatafora J.W."/>
            <person name="Crous P.W."/>
            <person name="Grigoriev I.V."/>
        </authorList>
    </citation>
    <scope>NUCLEOTIDE SEQUENCE</scope>
    <source>
        <strain evidence="12 14">CBS 781.70</strain>
    </source>
</reference>
<dbReference type="AlphaFoldDB" id="A0A6G1FUL5"/>
<proteinExistence type="inferred from homology"/>
<comment type="similarity">
    <text evidence="8">Belongs to the archaeal rpoM/eukaryotic RPA12/RPB9/RPC11 RNA polymerase family.</text>
</comment>
<comment type="function">
    <text evidence="8">DNA-dependent RNA polymerase catalyzes the transcription of DNA into RNA using the four ribonucleoside triphosphates as substrates.</text>
</comment>
<keyword evidence="4 10" id="KW-0863">Zinc-finger</keyword>
<evidence type="ECO:0000256" key="1">
    <source>
        <dbReference type="ARBA" id="ARBA00004604"/>
    </source>
</evidence>
<feature type="binding site" evidence="9">
    <location>
        <position position="94"/>
    </location>
    <ligand>
        <name>Zn(2+)</name>
        <dbReference type="ChEBI" id="CHEBI:29105"/>
        <label>2</label>
    </ligand>
</feature>
<dbReference type="PANTHER" id="PTHR11239">
    <property type="entry name" value="DNA-DIRECTED RNA POLYMERASE"/>
    <property type="match status" value="1"/>
</dbReference>
<dbReference type="InterPro" id="IPR019761">
    <property type="entry name" value="DNA-dir_RNA_pol-M_15_CS"/>
</dbReference>
<dbReference type="Pfam" id="PF01096">
    <property type="entry name" value="Zn_ribbon_TFIIS"/>
    <property type="match status" value="1"/>
</dbReference>
<dbReference type="OrthoDB" id="10056816at2759"/>
<dbReference type="Gene3D" id="2.20.25.10">
    <property type="match status" value="1"/>
</dbReference>
<dbReference type="GO" id="GO:0008270">
    <property type="term" value="F:zinc ion binding"/>
    <property type="evidence" value="ECO:0007669"/>
    <property type="project" value="UniProtKB-KW"/>
</dbReference>
<evidence type="ECO:0000259" key="11">
    <source>
        <dbReference type="PROSITE" id="PS51133"/>
    </source>
</evidence>
<evidence type="ECO:0000313" key="13">
    <source>
        <dbReference type="Proteomes" id="UP000504638"/>
    </source>
</evidence>
<feature type="domain" description="TFIIS-type" evidence="11">
    <location>
        <begin position="90"/>
        <end position="130"/>
    </location>
</feature>
<evidence type="ECO:0000256" key="8">
    <source>
        <dbReference type="PIRNR" id="PIRNR005586"/>
    </source>
</evidence>
<keyword evidence="13" id="KW-1185">Reference proteome</keyword>
<dbReference type="InterPro" id="IPR012164">
    <property type="entry name" value="Rpa12/Rpb9/Rpc10/TFS"/>
</dbReference>
<dbReference type="GO" id="GO:0003899">
    <property type="term" value="F:DNA-directed RNA polymerase activity"/>
    <property type="evidence" value="ECO:0007669"/>
    <property type="project" value="InterPro"/>
</dbReference>
<dbReference type="EMBL" id="ML975171">
    <property type="protein sequence ID" value="KAF1809585.1"/>
    <property type="molecule type" value="Genomic_DNA"/>
</dbReference>
<reference evidence="14" key="2">
    <citation type="submission" date="2020-04" db="EMBL/GenBank/DDBJ databases">
        <authorList>
            <consortium name="NCBI Genome Project"/>
        </authorList>
    </citation>
    <scope>NUCLEOTIDE SEQUENCE</scope>
    <source>
        <strain evidence="14">CBS 781.70</strain>
    </source>
</reference>
<protein>
    <recommendedName>
        <fullName evidence="8">DNA-directed RNA polymerase subunit</fullName>
    </recommendedName>
</protein>
<organism evidence="12">
    <name type="scientific">Eremomyces bilateralis CBS 781.70</name>
    <dbReference type="NCBI Taxonomy" id="1392243"/>
    <lineage>
        <taxon>Eukaryota</taxon>
        <taxon>Fungi</taxon>
        <taxon>Dikarya</taxon>
        <taxon>Ascomycota</taxon>
        <taxon>Pezizomycotina</taxon>
        <taxon>Dothideomycetes</taxon>
        <taxon>Dothideomycetes incertae sedis</taxon>
        <taxon>Eremomycetales</taxon>
        <taxon>Eremomycetaceae</taxon>
        <taxon>Eremomyces</taxon>
    </lineage>
</organism>
<dbReference type="GO" id="GO:0006363">
    <property type="term" value="P:termination of RNA polymerase I transcription"/>
    <property type="evidence" value="ECO:0007669"/>
    <property type="project" value="TreeGrafter"/>
</dbReference>
<evidence type="ECO:0000256" key="10">
    <source>
        <dbReference type="PIRSR" id="PIRSR005586-2"/>
    </source>
</evidence>
<keyword evidence="7 8" id="KW-0539">Nucleus</keyword>
<dbReference type="InterPro" id="IPR001222">
    <property type="entry name" value="Znf_TFIIS"/>
</dbReference>
<feature type="binding site" evidence="9">
    <location>
        <position position="43"/>
    </location>
    <ligand>
        <name>Zn(2+)</name>
        <dbReference type="ChEBI" id="CHEBI:29105"/>
        <label>1</label>
    </ligand>
</feature>